<gene>
    <name evidence="2" type="ORF">MCBB_0972</name>
</gene>
<keyword evidence="3" id="KW-1185">Reference proteome</keyword>
<feature type="transmembrane region" description="Helical" evidence="1">
    <location>
        <begin position="6"/>
        <end position="38"/>
    </location>
</feature>
<dbReference type="EMBL" id="LT607756">
    <property type="protein sequence ID" value="SCG85532.1"/>
    <property type="molecule type" value="Genomic_DNA"/>
</dbReference>
<dbReference type="Proteomes" id="UP000094707">
    <property type="component" value="Chromosome I"/>
</dbReference>
<evidence type="ECO:0000256" key="1">
    <source>
        <dbReference type="SAM" id="Phobius"/>
    </source>
</evidence>
<keyword evidence="1" id="KW-0812">Transmembrane</keyword>
<sequence length="44" mass="4826">MTRVLIGIIAIIFGVIMIVYPPFVAYLVGIFLVLYGIITLISKA</sequence>
<dbReference type="KEGG" id="mcub:MCBB_0972"/>
<accession>A0A1D3L1I4</accession>
<dbReference type="AlphaFoldDB" id="A0A1D3L1I4"/>
<protein>
    <submittedName>
        <fullName evidence="2">Region of a membrane-bound protein predicted to be embedded in the membrane</fullName>
    </submittedName>
</protein>
<evidence type="ECO:0000313" key="2">
    <source>
        <dbReference type="EMBL" id="SCG85532.1"/>
    </source>
</evidence>
<name>A0A1D3L1I4_9EURY</name>
<evidence type="ECO:0000313" key="3">
    <source>
        <dbReference type="Proteomes" id="UP000094707"/>
    </source>
</evidence>
<organism evidence="2 3">
    <name type="scientific">Methanobacterium congolense</name>
    <dbReference type="NCBI Taxonomy" id="118062"/>
    <lineage>
        <taxon>Archaea</taxon>
        <taxon>Methanobacteriati</taxon>
        <taxon>Methanobacteriota</taxon>
        <taxon>Methanomada group</taxon>
        <taxon>Methanobacteria</taxon>
        <taxon>Methanobacteriales</taxon>
        <taxon>Methanobacteriaceae</taxon>
        <taxon>Methanobacterium</taxon>
    </lineage>
</organism>
<proteinExistence type="predicted"/>
<keyword evidence="1" id="KW-1133">Transmembrane helix</keyword>
<keyword evidence="1" id="KW-0472">Membrane</keyword>
<reference evidence="2 3" key="1">
    <citation type="submission" date="2016-08" db="EMBL/GenBank/DDBJ databases">
        <authorList>
            <person name="Seilhamer J.J."/>
        </authorList>
    </citation>
    <scope>NUCLEOTIDE SEQUENCE [LARGE SCALE GENOMIC DNA]</scope>
    <source>
        <strain evidence="2">Buetzberg</strain>
    </source>
</reference>